<feature type="coiled-coil region" evidence="1">
    <location>
        <begin position="366"/>
        <end position="400"/>
    </location>
</feature>
<feature type="compositionally biased region" description="Low complexity" evidence="2">
    <location>
        <begin position="402"/>
        <end position="417"/>
    </location>
</feature>
<feature type="region of interest" description="Disordered" evidence="2">
    <location>
        <begin position="309"/>
        <end position="337"/>
    </location>
</feature>
<organism evidence="3 4">
    <name type="scientific">Phytophthora rubi</name>
    <dbReference type="NCBI Taxonomy" id="129364"/>
    <lineage>
        <taxon>Eukaryota</taxon>
        <taxon>Sar</taxon>
        <taxon>Stramenopiles</taxon>
        <taxon>Oomycota</taxon>
        <taxon>Peronosporomycetes</taxon>
        <taxon>Peronosporales</taxon>
        <taxon>Peronosporaceae</taxon>
        <taxon>Phytophthora</taxon>
    </lineage>
</organism>
<feature type="compositionally biased region" description="Low complexity" evidence="2">
    <location>
        <begin position="232"/>
        <end position="249"/>
    </location>
</feature>
<name>A0A6A3HGS4_9STRA</name>
<feature type="compositionally biased region" description="Low complexity" evidence="2">
    <location>
        <begin position="29"/>
        <end position="64"/>
    </location>
</feature>
<feature type="compositionally biased region" description="Polar residues" evidence="2">
    <location>
        <begin position="326"/>
        <end position="335"/>
    </location>
</feature>
<sequence length="438" mass="48028">MIGTDTGGSSCVSQEHNRTCTATEKMQRATTADTGTSTAIASSGTSATTSGTNTSTATTAVSAGSPALQAPSQLSVIDRELKPWNLYDLSGAESPESLTTMHAYFRRFRALRGKGVGGVAHDSLQRSWCAMIVRWNRMLRADTSFVEWLEACEEVVGNYSLRNLRARVCTNAWDACRICYVQVREGYAVCGSSGNFSEENWQREVAEQPLGEAEQAWIAKYRRLNVFKSRRSSSPPARGRSRSRSPQGRRQSRSRPRTREQRPGHPRGEWSVAPTYHRPVESQDNAPGNAARQESRAWPDYSHGYGYEAWHDAGPRAPQYDPRSSAYHQPSQQSAGAVRGGSSYAWVAQGDLEQTAIRAWDVQAEAEAATTQVAQARTELEALRQSNQELLARTRELERHVSGASQAAAQPRQSAARTARREGLSLFAPVPEGSSSTG</sequence>
<evidence type="ECO:0000313" key="3">
    <source>
        <dbReference type="EMBL" id="KAE8969279.1"/>
    </source>
</evidence>
<protein>
    <submittedName>
        <fullName evidence="3">Uncharacterized protein</fullName>
    </submittedName>
</protein>
<feature type="region of interest" description="Disordered" evidence="2">
    <location>
        <begin position="22"/>
        <end position="64"/>
    </location>
</feature>
<proteinExistence type="predicted"/>
<dbReference type="AlphaFoldDB" id="A0A6A3HGS4"/>
<dbReference type="Proteomes" id="UP000429607">
    <property type="component" value="Unassembled WGS sequence"/>
</dbReference>
<dbReference type="EMBL" id="QXFV01004502">
    <property type="protein sequence ID" value="KAE8969279.1"/>
    <property type="molecule type" value="Genomic_DNA"/>
</dbReference>
<comment type="caution">
    <text evidence="3">The sequence shown here is derived from an EMBL/GenBank/DDBJ whole genome shotgun (WGS) entry which is preliminary data.</text>
</comment>
<feature type="region of interest" description="Disordered" evidence="2">
    <location>
        <begin position="400"/>
        <end position="438"/>
    </location>
</feature>
<keyword evidence="1" id="KW-0175">Coiled coil</keyword>
<reference evidence="3 4" key="1">
    <citation type="submission" date="2018-09" db="EMBL/GenBank/DDBJ databases">
        <title>Genomic investigation of the strawberry pathogen Phytophthora fragariae indicates pathogenicity is determined by transcriptional variation in three key races.</title>
        <authorList>
            <person name="Adams T.M."/>
            <person name="Armitage A.D."/>
            <person name="Sobczyk M.K."/>
            <person name="Bates H.J."/>
            <person name="Dunwell J.M."/>
            <person name="Nellist C.F."/>
            <person name="Harrison R.J."/>
        </authorList>
    </citation>
    <scope>NUCLEOTIDE SEQUENCE [LARGE SCALE GENOMIC DNA]</scope>
    <source>
        <strain evidence="3 4">SCRP249</strain>
    </source>
</reference>
<feature type="compositionally biased region" description="Basic and acidic residues" evidence="2">
    <location>
        <begin position="257"/>
        <end position="268"/>
    </location>
</feature>
<accession>A0A6A3HGS4</accession>
<evidence type="ECO:0000256" key="1">
    <source>
        <dbReference type="SAM" id="Coils"/>
    </source>
</evidence>
<feature type="region of interest" description="Disordered" evidence="2">
    <location>
        <begin position="229"/>
        <end position="295"/>
    </location>
</feature>
<evidence type="ECO:0000313" key="4">
    <source>
        <dbReference type="Proteomes" id="UP000429607"/>
    </source>
</evidence>
<gene>
    <name evidence="3" type="ORF">PR001_g27548</name>
</gene>
<evidence type="ECO:0000256" key="2">
    <source>
        <dbReference type="SAM" id="MobiDB-lite"/>
    </source>
</evidence>